<protein>
    <recommendedName>
        <fullName evidence="2">Chitin-binding type-2 domain-containing protein</fullName>
    </recommendedName>
</protein>
<sequence length="484" mass="55175">YDTLNNPITKAHEDPVLHNLHQESHVVPKLREERFVNDGFNKHNNPVNEAHKDPVLLKLHPESRSAKRNGYDTLNNPIKKAHEDAVLLKLHQESRSAKYSDHYMLNNEPKKKAHVLPENNYHYKLNNKPRKSKNSVPTYDGGRLTDYEFNKHYNPVNKPYEGPVLLKLHHNSGPTKNNHHGKLDNKPIKSSRALDEPSGGINVFREPKAKTDHRDKLENKPENSKGFVPKSLTKLHQINETVHLPECKAEYSCSDCHTARICRPTPDGTFEHLESITCPAKAPNCNYDTGTCGWKASKECLNPTNFTCMSDGHFPASNCNFYYVCKNFTAEKRQCEHENQYYNADRGVCDSENSYCGVFDCYQQAPGSKTPYTTSSKYFGYCDGKDTPTVIDRCPEGTSFNVTSQVCETMCSKTEGVIQDPLDCTKYYKCSKLWISITEWYMIKERKDCPKGTGFDKRNFMCVSLNQLPSCHTNQPQLTHLVGS</sequence>
<feature type="non-terminal residue" evidence="3">
    <location>
        <position position="1"/>
    </location>
</feature>
<dbReference type="InterPro" id="IPR036508">
    <property type="entry name" value="Chitin-bd_dom_sf"/>
</dbReference>
<name>A0A146MA21_LYGHE</name>
<dbReference type="GO" id="GO:0005576">
    <property type="term" value="C:extracellular region"/>
    <property type="evidence" value="ECO:0007669"/>
    <property type="project" value="InterPro"/>
</dbReference>
<feature type="domain" description="Chitin-binding type-2" evidence="2">
    <location>
        <begin position="408"/>
        <end position="473"/>
    </location>
</feature>
<accession>A0A146MA21</accession>
<evidence type="ECO:0000256" key="1">
    <source>
        <dbReference type="SAM" id="MobiDB-lite"/>
    </source>
</evidence>
<proteinExistence type="predicted"/>
<feature type="compositionally biased region" description="Basic and acidic residues" evidence="1">
    <location>
        <begin position="181"/>
        <end position="195"/>
    </location>
</feature>
<evidence type="ECO:0000313" key="3">
    <source>
        <dbReference type="EMBL" id="JAQ15892.1"/>
    </source>
</evidence>
<feature type="domain" description="Chitin-binding type-2" evidence="2">
    <location>
        <begin position="305"/>
        <end position="358"/>
    </location>
</feature>
<dbReference type="Gene3D" id="2.170.140.10">
    <property type="entry name" value="Chitin binding domain"/>
    <property type="match status" value="1"/>
</dbReference>
<dbReference type="PROSITE" id="PS50940">
    <property type="entry name" value="CHIT_BIND_II"/>
    <property type="match status" value="2"/>
</dbReference>
<dbReference type="GO" id="GO:0008061">
    <property type="term" value="F:chitin binding"/>
    <property type="evidence" value="ECO:0007669"/>
    <property type="project" value="InterPro"/>
</dbReference>
<dbReference type="InterPro" id="IPR002557">
    <property type="entry name" value="Chitin-bd_dom"/>
</dbReference>
<gene>
    <name evidence="3" type="ORF">g.66926</name>
</gene>
<dbReference type="AlphaFoldDB" id="A0A146MA21"/>
<feature type="compositionally biased region" description="Basic and acidic residues" evidence="1">
    <location>
        <begin position="205"/>
        <end position="223"/>
    </location>
</feature>
<dbReference type="Pfam" id="PF01607">
    <property type="entry name" value="CBM_14"/>
    <property type="match status" value="2"/>
</dbReference>
<dbReference type="EMBL" id="GDHC01002737">
    <property type="protein sequence ID" value="JAQ15892.1"/>
    <property type="molecule type" value="Transcribed_RNA"/>
</dbReference>
<organism evidence="3">
    <name type="scientific">Lygus hesperus</name>
    <name type="common">Western plant bug</name>
    <dbReference type="NCBI Taxonomy" id="30085"/>
    <lineage>
        <taxon>Eukaryota</taxon>
        <taxon>Metazoa</taxon>
        <taxon>Ecdysozoa</taxon>
        <taxon>Arthropoda</taxon>
        <taxon>Hexapoda</taxon>
        <taxon>Insecta</taxon>
        <taxon>Pterygota</taxon>
        <taxon>Neoptera</taxon>
        <taxon>Paraneoptera</taxon>
        <taxon>Hemiptera</taxon>
        <taxon>Heteroptera</taxon>
        <taxon>Panheteroptera</taxon>
        <taxon>Cimicomorpha</taxon>
        <taxon>Miridae</taxon>
        <taxon>Mirini</taxon>
        <taxon>Lygus</taxon>
    </lineage>
</organism>
<dbReference type="SUPFAM" id="SSF57625">
    <property type="entry name" value="Invertebrate chitin-binding proteins"/>
    <property type="match status" value="2"/>
</dbReference>
<evidence type="ECO:0000259" key="2">
    <source>
        <dbReference type="PROSITE" id="PS50940"/>
    </source>
</evidence>
<reference evidence="3" key="1">
    <citation type="journal article" date="2016" name="Gigascience">
        <title>De novo construction of an expanded transcriptome assembly for the western tarnished plant bug, Lygus hesperus.</title>
        <authorList>
            <person name="Tassone E.E."/>
            <person name="Geib S.M."/>
            <person name="Hall B."/>
            <person name="Fabrick J.A."/>
            <person name="Brent C.S."/>
            <person name="Hull J.J."/>
        </authorList>
    </citation>
    <scope>NUCLEOTIDE SEQUENCE</scope>
</reference>
<dbReference type="SMART" id="SM00494">
    <property type="entry name" value="ChtBD2"/>
    <property type="match status" value="3"/>
</dbReference>
<feature type="region of interest" description="Disordered" evidence="1">
    <location>
        <begin position="171"/>
        <end position="229"/>
    </location>
</feature>